<evidence type="ECO:0000256" key="6">
    <source>
        <dbReference type="HAMAP-Rule" id="MF_01216"/>
    </source>
</evidence>
<keyword evidence="1 6" id="KW-0285">Flavoprotein</keyword>
<dbReference type="SUPFAM" id="SSF52218">
    <property type="entry name" value="Flavoproteins"/>
    <property type="match status" value="1"/>
</dbReference>
<protein>
    <recommendedName>
        <fullName evidence="6">FMN dependent NADH:quinone oxidoreductase</fullName>
        <ecNumber evidence="6">1.6.5.-</ecNumber>
    </recommendedName>
    <alternativeName>
        <fullName evidence="6">Azo-dye reductase</fullName>
    </alternativeName>
    <alternativeName>
        <fullName evidence="6">FMN-dependent NADH-azo compound oxidoreductase</fullName>
    </alternativeName>
    <alternativeName>
        <fullName evidence="6">FMN-dependent NADH-azoreductase</fullName>
        <ecNumber evidence="6">1.7.1.17</ecNumber>
    </alternativeName>
</protein>
<comment type="catalytic activity">
    <reaction evidence="5">
        <text>N,N-dimethyl-1,4-phenylenediamine + anthranilate + 2 NAD(+) = 2-(4-dimethylaminophenyl)diazenylbenzoate + 2 NADH + 2 H(+)</text>
        <dbReference type="Rhea" id="RHEA:55872"/>
        <dbReference type="ChEBI" id="CHEBI:15378"/>
        <dbReference type="ChEBI" id="CHEBI:15783"/>
        <dbReference type="ChEBI" id="CHEBI:16567"/>
        <dbReference type="ChEBI" id="CHEBI:57540"/>
        <dbReference type="ChEBI" id="CHEBI:57945"/>
        <dbReference type="ChEBI" id="CHEBI:71579"/>
        <dbReference type="EC" id="1.7.1.17"/>
    </reaction>
    <physiologicalReaction direction="right-to-left" evidence="5">
        <dbReference type="Rhea" id="RHEA:55874"/>
    </physiologicalReaction>
</comment>
<gene>
    <name evidence="6" type="primary">azoR</name>
    <name evidence="8" type="ORF">K7G82_23425</name>
</gene>
<comment type="cofactor">
    <cofactor evidence="6">
        <name>FMN</name>
        <dbReference type="ChEBI" id="CHEBI:58210"/>
    </cofactor>
    <text evidence="6">Binds 1 FMN per subunit.</text>
</comment>
<keyword evidence="9" id="KW-1185">Reference proteome</keyword>
<sequence length="207" mass="22207">MPILLHIEASPRGARSASTALAAPFAAAFAGSGWTVDHLPLWRDPLPEFDGAMLDAKYKRLAGQPFDPEQARAWAEVAALVDRLRRADRVLLSTPMWNFGIPYKLKHWIDLITQPGLSFSFDPATGYAPLLAPRPVTIILASAGDYREGPSWGRPDLASDYLRAALAFIGLTDAEIVSAGPTIGDPQAMTTARLAAMARLSAIAAEG</sequence>
<feature type="binding site" evidence="6">
    <location>
        <begin position="16"/>
        <end position="18"/>
    </location>
    <ligand>
        <name>FMN</name>
        <dbReference type="ChEBI" id="CHEBI:58210"/>
    </ligand>
</feature>
<accession>A0ABS7PWE0</accession>
<reference evidence="8 9" key="1">
    <citation type="submission" date="2021-08" db="EMBL/GenBank/DDBJ databases">
        <authorList>
            <person name="Tuo L."/>
        </authorList>
    </citation>
    <scope>NUCLEOTIDE SEQUENCE [LARGE SCALE GENOMIC DNA]</scope>
    <source>
        <strain evidence="8 9">JCM 31229</strain>
    </source>
</reference>
<evidence type="ECO:0000256" key="2">
    <source>
        <dbReference type="ARBA" id="ARBA00022643"/>
    </source>
</evidence>
<evidence type="ECO:0000256" key="1">
    <source>
        <dbReference type="ARBA" id="ARBA00022630"/>
    </source>
</evidence>
<dbReference type="InterPro" id="IPR029039">
    <property type="entry name" value="Flavoprotein-like_sf"/>
</dbReference>
<dbReference type="Proteomes" id="UP000706039">
    <property type="component" value="Unassembled WGS sequence"/>
</dbReference>
<keyword evidence="3 6" id="KW-0560">Oxidoreductase</keyword>
<evidence type="ECO:0000313" key="9">
    <source>
        <dbReference type="Proteomes" id="UP000706039"/>
    </source>
</evidence>
<keyword evidence="2 6" id="KW-0288">FMN</keyword>
<comment type="similarity">
    <text evidence="6">Belongs to the azoreductase type 1 family.</text>
</comment>
<keyword evidence="4 6" id="KW-0520">NAD</keyword>
<dbReference type="InterPro" id="IPR003680">
    <property type="entry name" value="Flavodoxin_fold"/>
</dbReference>
<evidence type="ECO:0000313" key="8">
    <source>
        <dbReference type="EMBL" id="MBY8825274.1"/>
    </source>
</evidence>
<comment type="function">
    <text evidence="6">Quinone reductase that provides resistance to thiol-specific stress caused by electrophilic quinones.</text>
</comment>
<comment type="function">
    <text evidence="6">Also exhibits azoreductase activity. Catalyzes the reductive cleavage of the azo bond in aromatic azo compounds to the corresponding amines.</text>
</comment>
<name>A0ABS7PWE0_9SPHN</name>
<feature type="binding site" evidence="6">
    <location>
        <position position="10"/>
    </location>
    <ligand>
        <name>FMN</name>
        <dbReference type="ChEBI" id="CHEBI:58210"/>
    </ligand>
</feature>
<dbReference type="InterPro" id="IPR023048">
    <property type="entry name" value="NADH:quinone_OxRdtase_FMN_depd"/>
</dbReference>
<evidence type="ECO:0000256" key="5">
    <source>
        <dbReference type="ARBA" id="ARBA00048542"/>
    </source>
</evidence>
<comment type="catalytic activity">
    <reaction evidence="6">
        <text>2 a quinone + NADH + H(+) = 2 a 1,4-benzosemiquinone + NAD(+)</text>
        <dbReference type="Rhea" id="RHEA:65952"/>
        <dbReference type="ChEBI" id="CHEBI:15378"/>
        <dbReference type="ChEBI" id="CHEBI:57540"/>
        <dbReference type="ChEBI" id="CHEBI:57945"/>
        <dbReference type="ChEBI" id="CHEBI:132124"/>
        <dbReference type="ChEBI" id="CHEBI:134225"/>
    </reaction>
</comment>
<dbReference type="InterPro" id="IPR050104">
    <property type="entry name" value="FMN-dep_NADH:Q_OxRdtase_AzoR1"/>
</dbReference>
<comment type="caution">
    <text evidence="6">Lacks conserved residue(s) required for the propagation of feature annotation.</text>
</comment>
<dbReference type="PANTHER" id="PTHR43741:SF4">
    <property type="entry name" value="FMN-DEPENDENT NADH:QUINONE OXIDOREDUCTASE"/>
    <property type="match status" value="1"/>
</dbReference>
<dbReference type="EMBL" id="JAINVV010000011">
    <property type="protein sequence ID" value="MBY8825274.1"/>
    <property type="molecule type" value="Genomic_DNA"/>
</dbReference>
<organism evidence="8 9">
    <name type="scientific">Sphingomonas colocasiae</name>
    <dbReference type="NCBI Taxonomy" id="1848973"/>
    <lineage>
        <taxon>Bacteria</taxon>
        <taxon>Pseudomonadati</taxon>
        <taxon>Pseudomonadota</taxon>
        <taxon>Alphaproteobacteria</taxon>
        <taxon>Sphingomonadales</taxon>
        <taxon>Sphingomonadaceae</taxon>
        <taxon>Sphingomonas</taxon>
    </lineage>
</organism>
<dbReference type="EC" id="1.7.1.17" evidence="6"/>
<comment type="subunit">
    <text evidence="6">Homodimer.</text>
</comment>
<evidence type="ECO:0000256" key="3">
    <source>
        <dbReference type="ARBA" id="ARBA00023002"/>
    </source>
</evidence>
<dbReference type="Pfam" id="PF02525">
    <property type="entry name" value="Flavodoxin_2"/>
    <property type="match status" value="1"/>
</dbReference>
<proteinExistence type="inferred from homology"/>
<evidence type="ECO:0000259" key="7">
    <source>
        <dbReference type="Pfam" id="PF02525"/>
    </source>
</evidence>
<dbReference type="HAMAP" id="MF_01216">
    <property type="entry name" value="Azoreductase_type1"/>
    <property type="match status" value="1"/>
</dbReference>
<dbReference type="EC" id="1.6.5.-" evidence="6"/>
<comment type="caution">
    <text evidence="8">The sequence shown here is derived from an EMBL/GenBank/DDBJ whole genome shotgun (WGS) entry which is preliminary data.</text>
</comment>
<dbReference type="RefSeq" id="WP_222992370.1">
    <property type="nucleotide sequence ID" value="NZ_JAINVV010000011.1"/>
</dbReference>
<evidence type="ECO:0000256" key="4">
    <source>
        <dbReference type="ARBA" id="ARBA00023027"/>
    </source>
</evidence>
<dbReference type="Gene3D" id="3.40.50.360">
    <property type="match status" value="1"/>
</dbReference>
<feature type="binding site" evidence="6">
    <location>
        <begin position="96"/>
        <end position="99"/>
    </location>
    <ligand>
        <name>FMN</name>
        <dbReference type="ChEBI" id="CHEBI:58210"/>
    </ligand>
</feature>
<feature type="domain" description="Flavodoxin-like fold" evidence="7">
    <location>
        <begin position="4"/>
        <end position="196"/>
    </location>
</feature>
<dbReference type="PANTHER" id="PTHR43741">
    <property type="entry name" value="FMN-DEPENDENT NADH-AZOREDUCTASE 1"/>
    <property type="match status" value="1"/>
</dbReference>